<dbReference type="InterPro" id="IPR050951">
    <property type="entry name" value="Retrovirus_Pol_polyprotein"/>
</dbReference>
<dbReference type="GO" id="GO:0003676">
    <property type="term" value="F:nucleic acid binding"/>
    <property type="evidence" value="ECO:0007669"/>
    <property type="project" value="InterPro"/>
</dbReference>
<dbReference type="KEGG" id="adu:107460198"/>
<dbReference type="SUPFAM" id="SSF56672">
    <property type="entry name" value="DNA/RNA polymerases"/>
    <property type="match status" value="1"/>
</dbReference>
<keyword evidence="8" id="KW-1185">Reference proteome</keyword>
<dbReference type="InterPro" id="IPR043502">
    <property type="entry name" value="DNA/RNA_pol_sf"/>
</dbReference>
<dbReference type="GeneID" id="107460198"/>
<gene>
    <name evidence="9" type="primary">LOC107460198</name>
</gene>
<dbReference type="RefSeq" id="XP_015934021.1">
    <property type="nucleotide sequence ID" value="XM_016078535.1"/>
</dbReference>
<keyword evidence="3" id="KW-0540">Nuclease</keyword>
<reference evidence="9" key="2">
    <citation type="submission" date="2025-08" db="UniProtKB">
        <authorList>
            <consortium name="RefSeq"/>
        </authorList>
    </citation>
    <scope>IDENTIFICATION</scope>
    <source>
        <tissue evidence="9">Whole plant</tissue>
    </source>
</reference>
<dbReference type="GO" id="GO:0003964">
    <property type="term" value="F:RNA-directed DNA polymerase activity"/>
    <property type="evidence" value="ECO:0007669"/>
    <property type="project" value="UniProtKB-KW"/>
</dbReference>
<evidence type="ECO:0000256" key="6">
    <source>
        <dbReference type="ARBA" id="ARBA00022918"/>
    </source>
</evidence>
<evidence type="ECO:0000259" key="7">
    <source>
        <dbReference type="Pfam" id="PF17917"/>
    </source>
</evidence>
<dbReference type="CDD" id="cd09274">
    <property type="entry name" value="RNase_HI_RT_Ty3"/>
    <property type="match status" value="1"/>
</dbReference>
<evidence type="ECO:0000256" key="4">
    <source>
        <dbReference type="ARBA" id="ARBA00022759"/>
    </source>
</evidence>
<feature type="domain" description="Reverse transcriptase RNase H-like" evidence="7">
    <location>
        <begin position="363"/>
        <end position="466"/>
    </location>
</feature>
<keyword evidence="2" id="KW-0548">Nucleotidyltransferase</keyword>
<dbReference type="FunFam" id="3.10.20.370:FF:000001">
    <property type="entry name" value="Retrovirus-related Pol polyprotein from transposon 17.6-like protein"/>
    <property type="match status" value="1"/>
</dbReference>
<evidence type="ECO:0000256" key="5">
    <source>
        <dbReference type="ARBA" id="ARBA00022801"/>
    </source>
</evidence>
<dbReference type="Gene3D" id="3.10.10.10">
    <property type="entry name" value="HIV Type 1 Reverse Transcriptase, subunit A, domain 1"/>
    <property type="match status" value="1"/>
</dbReference>
<dbReference type="InterPro" id="IPR021109">
    <property type="entry name" value="Peptidase_aspartic_dom_sf"/>
</dbReference>
<reference evidence="8" key="1">
    <citation type="journal article" date="2016" name="Nat. Genet.">
        <title>The genome sequences of Arachis duranensis and Arachis ipaensis, the diploid ancestors of cultivated peanut.</title>
        <authorList>
            <person name="Bertioli D.J."/>
            <person name="Cannon S.B."/>
            <person name="Froenicke L."/>
            <person name="Huang G."/>
            <person name="Farmer A.D."/>
            <person name="Cannon E.K."/>
            <person name="Liu X."/>
            <person name="Gao D."/>
            <person name="Clevenger J."/>
            <person name="Dash S."/>
            <person name="Ren L."/>
            <person name="Moretzsohn M.C."/>
            <person name="Shirasawa K."/>
            <person name="Huang W."/>
            <person name="Vidigal B."/>
            <person name="Abernathy B."/>
            <person name="Chu Y."/>
            <person name="Niederhuth C.E."/>
            <person name="Umale P."/>
            <person name="Araujo A.C."/>
            <person name="Kozik A."/>
            <person name="Kim K.D."/>
            <person name="Burow M.D."/>
            <person name="Varshney R.K."/>
            <person name="Wang X."/>
            <person name="Zhang X."/>
            <person name="Barkley N."/>
            <person name="Guimaraes P.M."/>
            <person name="Isobe S."/>
            <person name="Guo B."/>
            <person name="Liao B."/>
            <person name="Stalker H.T."/>
            <person name="Schmitz R.J."/>
            <person name="Scheffler B.E."/>
            <person name="Leal-Bertioli S.C."/>
            <person name="Xun X."/>
            <person name="Jackson S.A."/>
            <person name="Michelmore R."/>
            <person name="Ozias-Akins P."/>
        </authorList>
    </citation>
    <scope>NUCLEOTIDE SEQUENCE [LARGE SCALE GENOMIC DNA]</scope>
    <source>
        <strain evidence="8">cv. V14167</strain>
    </source>
</reference>
<accession>A0A6P4BQU4</accession>
<proteinExistence type="predicted"/>
<dbReference type="Pfam" id="PF17917">
    <property type="entry name" value="RT_RNaseH"/>
    <property type="match status" value="1"/>
</dbReference>
<evidence type="ECO:0000256" key="3">
    <source>
        <dbReference type="ARBA" id="ARBA00022722"/>
    </source>
</evidence>
<dbReference type="GO" id="GO:0016787">
    <property type="term" value="F:hydrolase activity"/>
    <property type="evidence" value="ECO:0007669"/>
    <property type="project" value="UniProtKB-KW"/>
</dbReference>
<dbReference type="CDD" id="cd00303">
    <property type="entry name" value="retropepsin_like"/>
    <property type="match status" value="1"/>
</dbReference>
<keyword evidence="5" id="KW-0378">Hydrolase</keyword>
<sequence>MSAAHFVLIDKSINSVVGIAKDVLVSIKGLTFPIDFYILEMPPSDSERPSSILLGRPFLKTSRFKLDAFSGTYSFEIDGRTVSFNLDEAMKHPPEDYSIFQCDIIEEIVVEVHQEAVEETTMEQGASVGKPSEYTEDALLPPVVPDDQVPSYELKMELKPLPPHLKYAYLKDNQKLPAIIKGTHFPTRGATAYIFLEEGARPIRQSQRWVNPTILEIVKKKVTRLLEADIIYPISDSKWVSPVQVVPKNSCITTVNNEQGELMATRVQNSWRVCINYRRLNQATRKDHYPLPFIDQMLDRLLGHVVSNTDISVDPTKDFSKVALPLSRLLKKDVEFELSEECMEVFDKLKIALTQAPIVRGPDWSRPFEIMCDVSNYAVGAALAQCEGKDPYIIAYASKTLDGVQSNYTTTVKELLAIVFALDKFRAYLLGTKVVVYSDQAALKYLLAKKESKPRLICWILLLQEFDLEIKDRSGSQNLVAYHLSRLEHIKSDSTPINDAFPLDSLQAIFEVVPWRMTGLLKKQGFIHKLVIAYHHQTNGQGEVSNREIKRILEKIGKPHRKD</sequence>
<dbReference type="PANTHER" id="PTHR37984">
    <property type="entry name" value="PROTEIN CBG26694"/>
    <property type="match status" value="1"/>
</dbReference>
<dbReference type="Gene3D" id="2.40.70.10">
    <property type="entry name" value="Acid Proteases"/>
    <property type="match status" value="1"/>
</dbReference>
<organism evidence="8 9">
    <name type="scientific">Arachis duranensis</name>
    <name type="common">Wild peanut</name>
    <dbReference type="NCBI Taxonomy" id="130453"/>
    <lineage>
        <taxon>Eukaryota</taxon>
        <taxon>Viridiplantae</taxon>
        <taxon>Streptophyta</taxon>
        <taxon>Embryophyta</taxon>
        <taxon>Tracheophyta</taxon>
        <taxon>Spermatophyta</taxon>
        <taxon>Magnoliopsida</taxon>
        <taxon>eudicotyledons</taxon>
        <taxon>Gunneridae</taxon>
        <taxon>Pentapetalae</taxon>
        <taxon>rosids</taxon>
        <taxon>fabids</taxon>
        <taxon>Fabales</taxon>
        <taxon>Fabaceae</taxon>
        <taxon>Papilionoideae</taxon>
        <taxon>50 kb inversion clade</taxon>
        <taxon>dalbergioids sensu lato</taxon>
        <taxon>Dalbergieae</taxon>
        <taxon>Pterocarpus clade</taxon>
        <taxon>Arachis</taxon>
    </lineage>
</organism>
<name>A0A6P4BQU4_ARADU</name>
<protein>
    <submittedName>
        <fullName evidence="9">Uncharacterized protein LOC107460198</fullName>
    </submittedName>
</protein>
<dbReference type="AlphaFoldDB" id="A0A6P4BQU4"/>
<dbReference type="Gene3D" id="3.10.20.370">
    <property type="match status" value="1"/>
</dbReference>
<evidence type="ECO:0000313" key="9">
    <source>
        <dbReference type="RefSeq" id="XP_015934021.1"/>
    </source>
</evidence>
<evidence type="ECO:0000256" key="2">
    <source>
        <dbReference type="ARBA" id="ARBA00022695"/>
    </source>
</evidence>
<evidence type="ECO:0000313" key="8">
    <source>
        <dbReference type="Proteomes" id="UP000515211"/>
    </source>
</evidence>
<keyword evidence="4" id="KW-0255">Endonuclease</keyword>
<keyword evidence="6" id="KW-0695">RNA-directed DNA polymerase</keyword>
<dbReference type="OrthoDB" id="10055717at2759"/>
<dbReference type="GO" id="GO:0004519">
    <property type="term" value="F:endonuclease activity"/>
    <property type="evidence" value="ECO:0007669"/>
    <property type="project" value="UniProtKB-KW"/>
</dbReference>
<keyword evidence="1" id="KW-0808">Transferase</keyword>
<dbReference type="InterPro" id="IPR036397">
    <property type="entry name" value="RNaseH_sf"/>
</dbReference>
<dbReference type="Gene3D" id="3.30.420.10">
    <property type="entry name" value="Ribonuclease H-like superfamily/Ribonuclease H"/>
    <property type="match status" value="1"/>
</dbReference>
<evidence type="ECO:0000256" key="1">
    <source>
        <dbReference type="ARBA" id="ARBA00022679"/>
    </source>
</evidence>
<dbReference type="InterPro" id="IPR041373">
    <property type="entry name" value="RT_RNaseH"/>
</dbReference>
<dbReference type="Proteomes" id="UP000515211">
    <property type="component" value="Chromosome 8"/>
</dbReference>
<dbReference type="PANTHER" id="PTHR37984:SF5">
    <property type="entry name" value="PROTEIN NYNRIN-LIKE"/>
    <property type="match status" value="1"/>
</dbReference>